<keyword evidence="1" id="KW-0963">Cytoplasm</keyword>
<dbReference type="Pfam" id="PF01430">
    <property type="entry name" value="HSP33"/>
    <property type="match status" value="1"/>
</dbReference>
<evidence type="ECO:0000256" key="2">
    <source>
        <dbReference type="ARBA" id="ARBA00022833"/>
    </source>
</evidence>
<evidence type="ECO:0000313" key="6">
    <source>
        <dbReference type="EMBL" id="KYR00501.1"/>
    </source>
</evidence>
<dbReference type="SUPFAM" id="SSF118352">
    <property type="entry name" value="HSP33 redox switch-like"/>
    <property type="match status" value="1"/>
</dbReference>
<keyword evidence="2" id="KW-0862">Zinc</keyword>
<reference evidence="6 7" key="1">
    <citation type="submission" date="2015-12" db="EMBL/GenBank/DDBJ databases">
        <title>Dictyostelia acquired genes for synthesis and detection of signals that induce cell-type specialization by lateral gene transfer from prokaryotes.</title>
        <authorList>
            <person name="Gloeckner G."/>
            <person name="Schaap P."/>
        </authorList>
    </citation>
    <scope>NUCLEOTIDE SEQUENCE [LARGE SCALE GENOMIC DNA]</scope>
    <source>
        <strain evidence="6 7">TK</strain>
    </source>
</reference>
<sequence>MIHYAKLFKYATNQYFRNFCTSNGKETSSTPKSKSLEEYKRTRDQVVTGYNKNFRFSIINLTKAANVAKNKHNLSLVDSVSLGKLMAGVSMCASFLTDQERIAAQIISNKNPNNIYAEAVHVGEVRGYSINSNLPENDDVSVERKSVFNFSKILYGNQKPISSFVSGSADVNIQEDFQTFFDKSEQIPTFISLENLVNFQNGDTEFNGGVLIQSLPSSNAQSLINHIKETFEKKNLSIDYLLNVEKLTLSEILERIYSSADQHPDYDPIKSIDCTFVDFFCRCSLNTFKTKLQTLGLEEILSMKEQNHDTLNCIYCNKNYKLSPNDFQDMINHFNTK</sequence>
<protein>
    <submittedName>
        <fullName evidence="6">Uncharacterized protein</fullName>
    </submittedName>
</protein>
<evidence type="ECO:0000256" key="3">
    <source>
        <dbReference type="ARBA" id="ARBA00023157"/>
    </source>
</evidence>
<dbReference type="GO" id="GO:0005737">
    <property type="term" value="C:cytoplasm"/>
    <property type="evidence" value="ECO:0007669"/>
    <property type="project" value="InterPro"/>
</dbReference>
<dbReference type="Gene3D" id="3.55.30.10">
    <property type="entry name" value="Hsp33 domain"/>
    <property type="match status" value="1"/>
</dbReference>
<dbReference type="AlphaFoldDB" id="A0A152A381"/>
<keyword evidence="3" id="KW-1015">Disulfide bond</keyword>
<dbReference type="InParanoid" id="A0A152A381"/>
<organism evidence="6 7">
    <name type="scientific">Tieghemostelium lacteum</name>
    <name type="common">Slime mold</name>
    <name type="synonym">Dictyostelium lacteum</name>
    <dbReference type="NCBI Taxonomy" id="361077"/>
    <lineage>
        <taxon>Eukaryota</taxon>
        <taxon>Amoebozoa</taxon>
        <taxon>Evosea</taxon>
        <taxon>Eumycetozoa</taxon>
        <taxon>Dictyostelia</taxon>
        <taxon>Dictyosteliales</taxon>
        <taxon>Raperosteliaceae</taxon>
        <taxon>Tieghemostelium</taxon>
    </lineage>
</organism>
<dbReference type="PIRSF" id="PIRSF005261">
    <property type="entry name" value="Heat_shock_Hsp33"/>
    <property type="match status" value="1"/>
</dbReference>
<dbReference type="InterPro" id="IPR000397">
    <property type="entry name" value="Heat_shock_Hsp33"/>
</dbReference>
<dbReference type="PANTHER" id="PTHR30111">
    <property type="entry name" value="33 KDA CHAPERONIN"/>
    <property type="match status" value="1"/>
</dbReference>
<dbReference type="EMBL" id="LODT01000013">
    <property type="protein sequence ID" value="KYR00501.1"/>
    <property type="molecule type" value="Genomic_DNA"/>
</dbReference>
<evidence type="ECO:0000313" key="7">
    <source>
        <dbReference type="Proteomes" id="UP000076078"/>
    </source>
</evidence>
<evidence type="ECO:0000256" key="5">
    <source>
        <dbReference type="ARBA" id="ARBA00023284"/>
    </source>
</evidence>
<dbReference type="InterPro" id="IPR016153">
    <property type="entry name" value="Heat_shock_Hsp33_N"/>
</dbReference>
<dbReference type="FunCoup" id="A0A152A381">
    <property type="interactions" value="4"/>
</dbReference>
<dbReference type="GO" id="GO:0044183">
    <property type="term" value="F:protein folding chaperone"/>
    <property type="evidence" value="ECO:0007669"/>
    <property type="project" value="TreeGrafter"/>
</dbReference>
<dbReference type="InterPro" id="IPR016154">
    <property type="entry name" value="Heat_shock_Hsp33_C"/>
</dbReference>
<dbReference type="OrthoDB" id="550012at2759"/>
<evidence type="ECO:0000256" key="4">
    <source>
        <dbReference type="ARBA" id="ARBA00023186"/>
    </source>
</evidence>
<evidence type="ECO:0000256" key="1">
    <source>
        <dbReference type="ARBA" id="ARBA00022490"/>
    </source>
</evidence>
<proteinExistence type="predicted"/>
<comment type="caution">
    <text evidence="6">The sequence shown here is derived from an EMBL/GenBank/DDBJ whole genome shotgun (WGS) entry which is preliminary data.</text>
</comment>
<dbReference type="GO" id="GO:0042026">
    <property type="term" value="P:protein refolding"/>
    <property type="evidence" value="ECO:0007669"/>
    <property type="project" value="TreeGrafter"/>
</dbReference>
<keyword evidence="7" id="KW-1185">Reference proteome</keyword>
<keyword evidence="4" id="KW-0143">Chaperone</keyword>
<dbReference type="Proteomes" id="UP000076078">
    <property type="component" value="Unassembled WGS sequence"/>
</dbReference>
<accession>A0A152A381</accession>
<dbReference type="PANTHER" id="PTHR30111:SF1">
    <property type="entry name" value="33 KDA CHAPERONIN"/>
    <property type="match status" value="1"/>
</dbReference>
<name>A0A152A381_TIELA</name>
<dbReference type="SUPFAM" id="SSF64397">
    <property type="entry name" value="Hsp33 domain"/>
    <property type="match status" value="1"/>
</dbReference>
<dbReference type="OMA" id="ISADDCK"/>
<gene>
    <name evidence="6" type="ORF">DLAC_02509</name>
</gene>
<dbReference type="GO" id="GO:0051082">
    <property type="term" value="F:unfolded protein binding"/>
    <property type="evidence" value="ECO:0007669"/>
    <property type="project" value="InterPro"/>
</dbReference>
<keyword evidence="5" id="KW-0676">Redox-active center</keyword>
<dbReference type="Gene3D" id="3.90.1280.10">
    <property type="entry name" value="HSP33 redox switch-like"/>
    <property type="match status" value="1"/>
</dbReference>